<accession>A0A124GNM3</accession>
<feature type="transmembrane region" description="Helical" evidence="1">
    <location>
        <begin position="39"/>
        <end position="61"/>
    </location>
</feature>
<geneLocation type="mitochondrion" evidence="2"/>
<evidence type="ECO:0000313" key="2">
    <source>
        <dbReference type="EMBL" id="KUM49296.1"/>
    </source>
</evidence>
<keyword evidence="2" id="KW-0496">Mitochondrion</keyword>
<comment type="caution">
    <text evidence="2">The sequence shown here is derived from an EMBL/GenBank/DDBJ whole genome shotgun (WGS) entry which is preliminary data.</text>
</comment>
<evidence type="ECO:0000256" key="1">
    <source>
        <dbReference type="SAM" id="Phobius"/>
    </source>
</evidence>
<dbReference type="AlphaFoldDB" id="A0A124GNM3"/>
<reference evidence="2" key="1">
    <citation type="journal article" date="2015" name="Genome Biol. Evol.">
        <title>Organellar Genomes of White Spruce (Picea glauca): Assembly and Annotation.</title>
        <authorList>
            <person name="Jackman S.D."/>
            <person name="Warren R.L."/>
            <person name="Gibb E.A."/>
            <person name="Vandervalk B.P."/>
            <person name="Mohamadi H."/>
            <person name="Chu J."/>
            <person name="Raymond A."/>
            <person name="Pleasance S."/>
            <person name="Coope R."/>
            <person name="Wildung M.R."/>
            <person name="Ritland C.E."/>
            <person name="Bousquet J."/>
            <person name="Jones S.J."/>
            <person name="Bohlmann J."/>
            <person name="Birol I."/>
        </authorList>
    </citation>
    <scope>NUCLEOTIDE SEQUENCE [LARGE SCALE GENOMIC DNA]</scope>
    <source>
        <tissue evidence="2">Flushing bud</tissue>
    </source>
</reference>
<proteinExistence type="predicted"/>
<dbReference type="EMBL" id="LKAM01000003">
    <property type="protein sequence ID" value="KUM49296.1"/>
    <property type="molecule type" value="Genomic_DNA"/>
</dbReference>
<keyword evidence="1" id="KW-0472">Membrane</keyword>
<keyword evidence="1" id="KW-1133">Transmembrane helix</keyword>
<name>A0A124GNM3_PICGL</name>
<organism evidence="2">
    <name type="scientific">Picea glauca</name>
    <name type="common">White spruce</name>
    <name type="synonym">Pinus glauca</name>
    <dbReference type="NCBI Taxonomy" id="3330"/>
    <lineage>
        <taxon>Eukaryota</taxon>
        <taxon>Viridiplantae</taxon>
        <taxon>Streptophyta</taxon>
        <taxon>Embryophyta</taxon>
        <taxon>Tracheophyta</taxon>
        <taxon>Spermatophyta</taxon>
        <taxon>Pinopsida</taxon>
        <taxon>Pinidae</taxon>
        <taxon>Conifers I</taxon>
        <taxon>Pinales</taxon>
        <taxon>Pinaceae</taxon>
        <taxon>Picea</taxon>
    </lineage>
</organism>
<protein>
    <submittedName>
        <fullName evidence="2">Uncharacterized protein</fullName>
    </submittedName>
</protein>
<keyword evidence="1" id="KW-0812">Transmembrane</keyword>
<sequence>MDGGHGRRSLWWGQSQPVVGKGRGGPEIGMDFLLSFQTAARICTLVYLSLVFVFISSNLYLS</sequence>
<gene>
    <name evidence="2" type="ORF">ABT39_MTgene3845</name>
</gene>